<feature type="transmembrane region" description="Helical" evidence="1">
    <location>
        <begin position="106"/>
        <end position="129"/>
    </location>
</feature>
<proteinExistence type="predicted"/>
<sequence>MALGAGATVIGSSYRLGTLAAMGPGYFPVVLGISITALGALVAIRAALRPDSSEPLERLHLRPLLFVLAAVAVFGLLIQSYGLVASVLALVFLSRFSRSEGTWLELAAMLVVLTAIPVGVFVYGLGLPLKLWFF</sequence>
<evidence type="ECO:0000259" key="2">
    <source>
        <dbReference type="Pfam" id="PF07331"/>
    </source>
</evidence>
<evidence type="ECO:0000313" key="4">
    <source>
        <dbReference type="Proteomes" id="UP000996601"/>
    </source>
</evidence>
<accession>A0ABT1R1E8</accession>
<feature type="domain" description="DUF1468" evidence="2">
    <location>
        <begin position="9"/>
        <end position="129"/>
    </location>
</feature>
<keyword evidence="4" id="KW-1185">Reference proteome</keyword>
<dbReference type="Pfam" id="PF07331">
    <property type="entry name" value="TctB"/>
    <property type="match status" value="1"/>
</dbReference>
<keyword evidence="1" id="KW-1133">Transmembrane helix</keyword>
<feature type="transmembrane region" description="Helical" evidence="1">
    <location>
        <begin position="25"/>
        <end position="44"/>
    </location>
</feature>
<reference evidence="3" key="1">
    <citation type="submission" date="2021-07" db="EMBL/GenBank/DDBJ databases">
        <title>Shinella sp. nov., a novel member of the genus Shinella from water.</title>
        <authorList>
            <person name="Deng Y."/>
        </authorList>
    </citation>
    <scope>NUCLEOTIDE SEQUENCE</scope>
    <source>
        <strain evidence="3">CPCC 100929</strain>
    </source>
</reference>
<gene>
    <name evidence="3" type="ORF">GB927_003050</name>
</gene>
<evidence type="ECO:0000256" key="1">
    <source>
        <dbReference type="SAM" id="Phobius"/>
    </source>
</evidence>
<keyword evidence="1" id="KW-0472">Membrane</keyword>
<keyword evidence="1" id="KW-0812">Transmembrane</keyword>
<organism evidence="3 4">
    <name type="scientific">Shinella lacus</name>
    <dbReference type="NCBI Taxonomy" id="2654216"/>
    <lineage>
        <taxon>Bacteria</taxon>
        <taxon>Pseudomonadati</taxon>
        <taxon>Pseudomonadota</taxon>
        <taxon>Alphaproteobacteria</taxon>
        <taxon>Hyphomicrobiales</taxon>
        <taxon>Rhizobiaceae</taxon>
        <taxon>Shinella</taxon>
    </lineage>
</organism>
<protein>
    <submittedName>
        <fullName evidence="3">Tripartite tricarboxylate transporter TctB family protein</fullName>
    </submittedName>
</protein>
<dbReference type="Proteomes" id="UP000996601">
    <property type="component" value="Unassembled WGS sequence"/>
</dbReference>
<dbReference type="EMBL" id="WHSB02000001">
    <property type="protein sequence ID" value="MCQ4628999.1"/>
    <property type="molecule type" value="Genomic_DNA"/>
</dbReference>
<evidence type="ECO:0000313" key="3">
    <source>
        <dbReference type="EMBL" id="MCQ4628999.1"/>
    </source>
</evidence>
<feature type="transmembrane region" description="Helical" evidence="1">
    <location>
        <begin position="64"/>
        <end position="94"/>
    </location>
</feature>
<comment type="caution">
    <text evidence="3">The sequence shown here is derived from an EMBL/GenBank/DDBJ whole genome shotgun (WGS) entry which is preliminary data.</text>
</comment>
<dbReference type="InterPro" id="IPR009936">
    <property type="entry name" value="DUF1468"/>
</dbReference>
<name>A0ABT1R1E8_9HYPH</name>